<feature type="compositionally biased region" description="Basic and acidic residues" evidence="1">
    <location>
        <begin position="120"/>
        <end position="130"/>
    </location>
</feature>
<accession>A0A165Q675</accession>
<evidence type="ECO:0000313" key="2">
    <source>
        <dbReference type="EMBL" id="KZT21977.1"/>
    </source>
</evidence>
<dbReference type="OrthoDB" id="2690740at2759"/>
<proteinExistence type="predicted"/>
<protein>
    <submittedName>
        <fullName evidence="2">Uncharacterized protein</fullName>
    </submittedName>
</protein>
<evidence type="ECO:0000256" key="1">
    <source>
        <dbReference type="SAM" id="MobiDB-lite"/>
    </source>
</evidence>
<feature type="compositionally biased region" description="Gly residues" evidence="1">
    <location>
        <begin position="148"/>
        <end position="171"/>
    </location>
</feature>
<keyword evidence="3" id="KW-1185">Reference proteome</keyword>
<dbReference type="Proteomes" id="UP000076761">
    <property type="component" value="Unassembled WGS sequence"/>
</dbReference>
<gene>
    <name evidence="2" type="ORF">NEOLEDRAFT_1150403</name>
</gene>
<dbReference type="AlphaFoldDB" id="A0A165Q675"/>
<dbReference type="STRING" id="1314782.A0A165Q675"/>
<dbReference type="InParanoid" id="A0A165Q675"/>
<organism evidence="2 3">
    <name type="scientific">Neolentinus lepideus HHB14362 ss-1</name>
    <dbReference type="NCBI Taxonomy" id="1314782"/>
    <lineage>
        <taxon>Eukaryota</taxon>
        <taxon>Fungi</taxon>
        <taxon>Dikarya</taxon>
        <taxon>Basidiomycota</taxon>
        <taxon>Agaricomycotina</taxon>
        <taxon>Agaricomycetes</taxon>
        <taxon>Gloeophyllales</taxon>
        <taxon>Gloeophyllaceae</taxon>
        <taxon>Neolentinus</taxon>
    </lineage>
</organism>
<feature type="region of interest" description="Disordered" evidence="1">
    <location>
        <begin position="110"/>
        <end position="175"/>
    </location>
</feature>
<name>A0A165Q675_9AGAM</name>
<sequence>MWVAWWASPNDDASMRGMEISEALTKRSISSEANAVRDGLTAPLQRVKARLVGVENLAVAMDNPALDYIYIILNLAEKDELQKLLKRSLSQKKYNNSVLGGLLQKLQTYGTTSAALQGPEHTRNEREKGRPYPSPGGSKEKGLRKGKGTGGGQGGGKSAGGRNCGGEGPGGNATQLGGSSANWNYVQGTVNLASAHLASFIQGDASQDSPYIPGALCSLLYDINIQGEPQASESLKVLVHRVQFSEGQNIKACFMLLVDHLRLAALVQSIGHVSDVYKEVACWADTPAERTFYEWCAESNRIAALSGGGMRGAVSDMTGDVAHTIANTLRAPGEGHPIGNIVRTVIVPAIVGLHHIAPFNLSALLPIMFLQKWHLPSEVDAGDLGASDRVFDCFQLSYVVIAGL</sequence>
<reference evidence="2 3" key="1">
    <citation type="journal article" date="2016" name="Mol. Biol. Evol.">
        <title>Comparative Genomics of Early-Diverging Mushroom-Forming Fungi Provides Insights into the Origins of Lignocellulose Decay Capabilities.</title>
        <authorList>
            <person name="Nagy L.G."/>
            <person name="Riley R."/>
            <person name="Tritt A."/>
            <person name="Adam C."/>
            <person name="Daum C."/>
            <person name="Floudas D."/>
            <person name="Sun H."/>
            <person name="Yadav J.S."/>
            <person name="Pangilinan J."/>
            <person name="Larsson K.H."/>
            <person name="Matsuura K."/>
            <person name="Barry K."/>
            <person name="Labutti K."/>
            <person name="Kuo R."/>
            <person name="Ohm R.A."/>
            <person name="Bhattacharya S.S."/>
            <person name="Shirouzu T."/>
            <person name="Yoshinaga Y."/>
            <person name="Martin F.M."/>
            <person name="Grigoriev I.V."/>
            <person name="Hibbett D.S."/>
        </authorList>
    </citation>
    <scope>NUCLEOTIDE SEQUENCE [LARGE SCALE GENOMIC DNA]</scope>
    <source>
        <strain evidence="2 3">HHB14362 ss-1</strain>
    </source>
</reference>
<evidence type="ECO:0000313" key="3">
    <source>
        <dbReference type="Proteomes" id="UP000076761"/>
    </source>
</evidence>
<dbReference type="EMBL" id="KV425601">
    <property type="protein sequence ID" value="KZT21977.1"/>
    <property type="molecule type" value="Genomic_DNA"/>
</dbReference>